<comment type="catalytic activity">
    <reaction evidence="8">
        <text>Couples ATP hydrolysis with the unwinding of duplex DNA by translocating in the 3'-5' direction.</text>
        <dbReference type="EC" id="5.6.2.4"/>
    </reaction>
</comment>
<proteinExistence type="inferred from homology"/>
<dbReference type="GO" id="GO:0043138">
    <property type="term" value="F:3'-5' DNA helicase activity"/>
    <property type="evidence" value="ECO:0007669"/>
    <property type="project" value="UniProtKB-EC"/>
</dbReference>
<protein>
    <recommendedName>
        <fullName evidence="9">DNA 3'-5' helicase</fullName>
        <ecNumber evidence="9">5.6.2.4</ecNumber>
    </recommendedName>
</protein>
<accession>A0AA84ZTP1</accession>
<evidence type="ECO:0000256" key="8">
    <source>
        <dbReference type="ARBA" id="ARBA00034617"/>
    </source>
</evidence>
<dbReference type="InterPro" id="IPR004179">
    <property type="entry name" value="Sec63-dom"/>
</dbReference>
<evidence type="ECO:0000256" key="5">
    <source>
        <dbReference type="ARBA" id="ARBA00022840"/>
    </source>
</evidence>
<dbReference type="Pfam" id="PF02889">
    <property type="entry name" value="Sec63"/>
    <property type="match status" value="1"/>
</dbReference>
<dbReference type="Proteomes" id="UP000050790">
    <property type="component" value="Unassembled WGS sequence"/>
</dbReference>
<evidence type="ECO:0000256" key="10">
    <source>
        <dbReference type="ARBA" id="ARBA00048988"/>
    </source>
</evidence>
<feature type="domain" description="Helicase C-terminal" evidence="11">
    <location>
        <begin position="70"/>
        <end position="258"/>
    </location>
</feature>
<evidence type="ECO:0000256" key="4">
    <source>
        <dbReference type="ARBA" id="ARBA00022806"/>
    </source>
</evidence>
<dbReference type="Pfam" id="PF00271">
    <property type="entry name" value="Helicase_C"/>
    <property type="match status" value="1"/>
</dbReference>
<evidence type="ECO:0000256" key="7">
    <source>
        <dbReference type="ARBA" id="ARBA00023254"/>
    </source>
</evidence>
<dbReference type="InterPro" id="IPR036388">
    <property type="entry name" value="WH-like_DNA-bd_sf"/>
</dbReference>
<comment type="similarity">
    <text evidence="1">Belongs to the helicase family. SKI2 subfamily.</text>
</comment>
<dbReference type="PROSITE" id="PS51194">
    <property type="entry name" value="HELICASE_CTER"/>
    <property type="match status" value="1"/>
</dbReference>
<evidence type="ECO:0000256" key="9">
    <source>
        <dbReference type="ARBA" id="ARBA00034808"/>
    </source>
</evidence>
<evidence type="ECO:0000256" key="3">
    <source>
        <dbReference type="ARBA" id="ARBA00022801"/>
    </source>
</evidence>
<dbReference type="SMART" id="SM00490">
    <property type="entry name" value="HELICc"/>
    <property type="match status" value="1"/>
</dbReference>
<evidence type="ECO:0000259" key="11">
    <source>
        <dbReference type="PROSITE" id="PS51194"/>
    </source>
</evidence>
<evidence type="ECO:0000313" key="12">
    <source>
        <dbReference type="Proteomes" id="UP000050790"/>
    </source>
</evidence>
<evidence type="ECO:0000256" key="2">
    <source>
        <dbReference type="ARBA" id="ARBA00022741"/>
    </source>
</evidence>
<dbReference type="InterPro" id="IPR057842">
    <property type="entry name" value="WH_MER3"/>
</dbReference>
<sequence length="1247" mass="142596">MLARPRFICASASLSNVQDIAQWLSVTEESVSFFSFGEEFRMSPLRKVVHGYIRQKNQSIYQFEVNLNYRLPHLISTYSSNKPVLIFCTTRSGAVRTAAYVLRHIHLTVNSEAARNRECYSQHTRNIHLKDFLSNGVAYHHAGMDVEDRKLVEDAFRSGCISVLTCTSTLAMGVNLPAHLVIVKNTEQMVDGEMIGYSSTQLSQMVGRAGRPQFDSEGVAVIMTTANLKAHYTNLLNECDVINSCLESHLTEHLLCEIILRTVYDFDSTLNWIKNTFFYVRITRCPQFYGLPENCDNVYIDQFVQDLCIKEIKHLHNLKLINYNSENNQINPTDLSEILFKNNLQLDTFLKMFQLSGEESVEDLLYFIASCSEMNDIRLRHCEKSLLNNISRAKGRSSLRFPIHSRIKNASLKVVCLIQAQLGQVAINDYSLKQESEKILQSALRILNGLTGLLWLYDCPSNMYSKNHERNSDNSSIPSVATKYPSMLSALELRKSVHFRRWLNYPLINLYGSSLLTEMQIEKLIGAKLITCNAIQQTESRKLECILNETPPYGRKLLEYLDSIPKYELDVEQKSGYDSVNIELILTITQKNNCRDCAVLLVGSAKKYLVRKWLLEYRNSEETSVITRQLELPNDEALNPLSISLISVNYGGVDLHTKYHFISLSNKYDRLTSTPNTSTKNFIQNELSIGYTELITQQRHSPTGNIDNTNGNNKVNLWPEPTSSFINNINRSNEKSNNDTFLNLKLPLTPIVNKAKQSSKQNLKLKKCTMNIQTSQNQKEIHYKTPFTFRWTPINDINERQSPRTPLLQTSILDYVRSKCKDSRLNLSTYKQTTKVKNYSLSESSDNDEPSIQKISRKRFKWDPEDKIAMDIDLSQSSTFTLTPVLDGCSYTKETPTIPYTLLKDNTPDLFSIQRSFINHDLLCASCPPIFDGSSKLGYLSRNSVNLESMQIQNSSLYSNIKQETELRSDCSIKSDCLNNNYNINRAIHDEESVKYDDDQISTPIKMVQYRPDCTTKAKLYEHDTVELTDLSKSNSPLQPYTVDIANCTPHREENSTTVMTEIESNFGNTGNSTLEILELNEKSFNEPKDFKVLKSVQNDQSRKMNECTLQKKITWSKDITVNNAIQKKQKNQWKNENDQLLYELEKSFSVDYQLINDGWCELACLIKFSELGLLHEQIKPNSISTGTVTPQPSCSKIQLEYEKDKEEKRVYNANIPNSAPTTLALKQTEIGILDLSLTPDSYIKEE</sequence>
<keyword evidence="2" id="KW-0547">Nucleotide-binding</keyword>
<keyword evidence="7" id="KW-0469">Meiosis</keyword>
<dbReference type="Gene3D" id="1.10.10.10">
    <property type="entry name" value="Winged helix-like DNA-binding domain superfamily/Winged helix DNA-binding domain"/>
    <property type="match status" value="1"/>
</dbReference>
<evidence type="ECO:0000256" key="1">
    <source>
        <dbReference type="ARBA" id="ARBA00010140"/>
    </source>
</evidence>
<dbReference type="GO" id="GO:0016787">
    <property type="term" value="F:hydrolase activity"/>
    <property type="evidence" value="ECO:0007669"/>
    <property type="project" value="UniProtKB-KW"/>
</dbReference>
<organism evidence="12 13">
    <name type="scientific">Schistosoma margrebowiei</name>
    <dbReference type="NCBI Taxonomy" id="48269"/>
    <lineage>
        <taxon>Eukaryota</taxon>
        <taxon>Metazoa</taxon>
        <taxon>Spiralia</taxon>
        <taxon>Lophotrochozoa</taxon>
        <taxon>Platyhelminthes</taxon>
        <taxon>Trematoda</taxon>
        <taxon>Digenea</taxon>
        <taxon>Strigeidida</taxon>
        <taxon>Schistosomatoidea</taxon>
        <taxon>Schistosomatidae</taxon>
        <taxon>Schistosoma</taxon>
    </lineage>
</organism>
<dbReference type="EC" id="5.6.2.4" evidence="9"/>
<dbReference type="InterPro" id="IPR001650">
    <property type="entry name" value="Helicase_C-like"/>
</dbReference>
<dbReference type="SUPFAM" id="SSF52540">
    <property type="entry name" value="P-loop containing nucleoside triphosphate hydrolases"/>
    <property type="match status" value="1"/>
</dbReference>
<evidence type="ECO:0000256" key="6">
    <source>
        <dbReference type="ARBA" id="ARBA00023235"/>
    </source>
</evidence>
<evidence type="ECO:0000313" key="13">
    <source>
        <dbReference type="WBParaSite" id="SMRG1_48370.1"/>
    </source>
</evidence>
<dbReference type="SUPFAM" id="SSF158702">
    <property type="entry name" value="Sec63 N-terminal domain-like"/>
    <property type="match status" value="1"/>
</dbReference>
<reference evidence="13" key="1">
    <citation type="submission" date="2023-11" db="UniProtKB">
        <authorList>
            <consortium name="WormBaseParasite"/>
        </authorList>
    </citation>
    <scope>IDENTIFICATION</scope>
</reference>
<dbReference type="Gene3D" id="3.40.50.300">
    <property type="entry name" value="P-loop containing nucleotide triphosphate hydrolases"/>
    <property type="match status" value="2"/>
</dbReference>
<dbReference type="GO" id="GO:0005524">
    <property type="term" value="F:ATP binding"/>
    <property type="evidence" value="ECO:0007669"/>
    <property type="project" value="UniProtKB-KW"/>
</dbReference>
<dbReference type="Pfam" id="PF23445">
    <property type="entry name" value="WHD_SNRNP200"/>
    <property type="match status" value="1"/>
</dbReference>
<keyword evidence="5" id="KW-0067">ATP-binding</keyword>
<comment type="catalytic activity">
    <reaction evidence="10">
        <text>ATP + H2O = ADP + phosphate + H(+)</text>
        <dbReference type="Rhea" id="RHEA:13065"/>
        <dbReference type="ChEBI" id="CHEBI:15377"/>
        <dbReference type="ChEBI" id="CHEBI:15378"/>
        <dbReference type="ChEBI" id="CHEBI:30616"/>
        <dbReference type="ChEBI" id="CHEBI:43474"/>
        <dbReference type="ChEBI" id="CHEBI:456216"/>
        <dbReference type="EC" id="5.6.2.4"/>
    </reaction>
</comment>
<keyword evidence="3" id="KW-0378">Hydrolase</keyword>
<dbReference type="SMART" id="SM00973">
    <property type="entry name" value="Sec63"/>
    <property type="match status" value="1"/>
</dbReference>
<dbReference type="WBParaSite" id="SMRG1_48370.1">
    <property type="protein sequence ID" value="SMRG1_48370.1"/>
    <property type="gene ID" value="SMRG1_48370"/>
</dbReference>
<dbReference type="PANTHER" id="PTHR47835:SF3">
    <property type="entry name" value="HELICASE FOR MEIOSIS 1"/>
    <property type="match status" value="1"/>
</dbReference>
<dbReference type="InterPro" id="IPR027417">
    <property type="entry name" value="P-loop_NTPase"/>
</dbReference>
<dbReference type="CDD" id="cd18795">
    <property type="entry name" value="SF2_C_Ski2"/>
    <property type="match status" value="1"/>
</dbReference>
<dbReference type="PANTHER" id="PTHR47835">
    <property type="entry name" value="HFM1, ATP DEPENDENT DNA HELICASE HOMOLOG"/>
    <property type="match status" value="1"/>
</dbReference>
<dbReference type="InterPro" id="IPR052247">
    <property type="entry name" value="Meiotic_Crossover_Helicase"/>
</dbReference>
<name>A0AA84ZTP1_9TREM</name>
<dbReference type="AlphaFoldDB" id="A0AA84ZTP1"/>
<keyword evidence="6" id="KW-0413">Isomerase</keyword>
<dbReference type="GO" id="GO:0051321">
    <property type="term" value="P:meiotic cell cycle"/>
    <property type="evidence" value="ECO:0007669"/>
    <property type="project" value="UniProtKB-KW"/>
</dbReference>
<keyword evidence="4" id="KW-0347">Helicase</keyword>
<dbReference type="Gene3D" id="1.10.3380.10">
    <property type="entry name" value="Sec63 N-terminal domain-like domain"/>
    <property type="match status" value="1"/>
</dbReference>
<dbReference type="FunFam" id="1.10.10.10:FF:000012">
    <property type="entry name" value="U5 small nuclear ribonucleoprotein helicase"/>
    <property type="match status" value="1"/>
</dbReference>